<comment type="similarity">
    <text evidence="1">Belongs to the NAD(P)-dependent epimerase/dehydratase family. SDR39U1 subfamily.</text>
</comment>
<comment type="caution">
    <text evidence="4">The sequence shown here is derived from an EMBL/GenBank/DDBJ whole genome shotgun (WGS) entry which is preliminary data.</text>
</comment>
<accession>A0A7K1FKV4</accession>
<name>A0A7K1FKV4_9ACTN</name>
<dbReference type="InterPro" id="IPR036291">
    <property type="entry name" value="NAD(P)-bd_dom_sf"/>
</dbReference>
<sequence>MSRIVAAGVSGFLGSRLTSALRAAGHDVVELVRRPPVEGQVQWDPDSGSFDDSVLDGAAAVVNLCGAGVGDKRWTDDYRRLIRTSRVRPTELLARGCAARRVPVLLNASAVGFYGDRGDEVLEETAGPGSTFLAGICRDWEAATAPASEGGTRVVHLRTGLVIGHEGGVLKQLSLVSKLFLGGKLGSGRQWCPWISATDHIDAMRHLLVADVTGPVNLTGPVPVRNKEFVAAIGRAVHRPTPWWVPGPALELVLGGFAQELLGGQRAVPVVLADSGFAFTHQTLHDALVSEVPGAR</sequence>
<dbReference type="PANTHER" id="PTHR11092">
    <property type="entry name" value="SUGAR NUCLEOTIDE EPIMERASE RELATED"/>
    <property type="match status" value="1"/>
</dbReference>
<dbReference type="Gene3D" id="3.40.50.720">
    <property type="entry name" value="NAD(P)-binding Rossmann-like Domain"/>
    <property type="match status" value="1"/>
</dbReference>
<evidence type="ECO:0000259" key="2">
    <source>
        <dbReference type="Pfam" id="PF01370"/>
    </source>
</evidence>
<dbReference type="Pfam" id="PF01370">
    <property type="entry name" value="Epimerase"/>
    <property type="match status" value="1"/>
</dbReference>
<dbReference type="SUPFAM" id="SSF51735">
    <property type="entry name" value="NAD(P)-binding Rossmann-fold domains"/>
    <property type="match status" value="1"/>
</dbReference>
<keyword evidence="5" id="KW-1185">Reference proteome</keyword>
<dbReference type="AlphaFoldDB" id="A0A7K1FKV4"/>
<dbReference type="InterPro" id="IPR001509">
    <property type="entry name" value="Epimerase_deHydtase"/>
</dbReference>
<dbReference type="NCBIfam" id="TIGR01777">
    <property type="entry name" value="yfcH"/>
    <property type="match status" value="1"/>
</dbReference>
<evidence type="ECO:0000259" key="3">
    <source>
        <dbReference type="Pfam" id="PF08338"/>
    </source>
</evidence>
<dbReference type="EMBL" id="WLYK01000001">
    <property type="protein sequence ID" value="MTD13504.1"/>
    <property type="molecule type" value="Genomic_DNA"/>
</dbReference>
<evidence type="ECO:0000313" key="5">
    <source>
        <dbReference type="Proteomes" id="UP000460221"/>
    </source>
</evidence>
<gene>
    <name evidence="4" type="ORF">GIS00_06045</name>
</gene>
<feature type="domain" description="NAD-dependent epimerase/dehydratase" evidence="2">
    <location>
        <begin position="7"/>
        <end position="211"/>
    </location>
</feature>
<dbReference type="Proteomes" id="UP000460221">
    <property type="component" value="Unassembled WGS sequence"/>
</dbReference>
<dbReference type="InterPro" id="IPR013549">
    <property type="entry name" value="DUF1731"/>
</dbReference>
<dbReference type="RefSeq" id="WP_322097567.1">
    <property type="nucleotide sequence ID" value="NZ_WLYK01000001.1"/>
</dbReference>
<dbReference type="InterPro" id="IPR010099">
    <property type="entry name" value="SDR39U1"/>
</dbReference>
<reference evidence="4 5" key="1">
    <citation type="submission" date="2019-11" db="EMBL/GenBank/DDBJ databases">
        <authorList>
            <person name="Jiang L.-Q."/>
        </authorList>
    </citation>
    <scope>NUCLEOTIDE SEQUENCE [LARGE SCALE GENOMIC DNA]</scope>
    <source>
        <strain evidence="4 5">YIM 132087</strain>
    </source>
</reference>
<dbReference type="PANTHER" id="PTHR11092:SF0">
    <property type="entry name" value="EPIMERASE FAMILY PROTEIN SDR39U1"/>
    <property type="match status" value="1"/>
</dbReference>
<protein>
    <submittedName>
        <fullName evidence="4">TIGR01777 family protein</fullName>
    </submittedName>
</protein>
<proteinExistence type="inferred from homology"/>
<dbReference type="Pfam" id="PF08338">
    <property type="entry name" value="DUF1731"/>
    <property type="match status" value="1"/>
</dbReference>
<organism evidence="4 5">
    <name type="scientific">Nakamurella alba</name>
    <dbReference type="NCBI Taxonomy" id="2665158"/>
    <lineage>
        <taxon>Bacteria</taxon>
        <taxon>Bacillati</taxon>
        <taxon>Actinomycetota</taxon>
        <taxon>Actinomycetes</taxon>
        <taxon>Nakamurellales</taxon>
        <taxon>Nakamurellaceae</taxon>
        <taxon>Nakamurella</taxon>
    </lineage>
</organism>
<evidence type="ECO:0000256" key="1">
    <source>
        <dbReference type="ARBA" id="ARBA00009353"/>
    </source>
</evidence>
<evidence type="ECO:0000313" key="4">
    <source>
        <dbReference type="EMBL" id="MTD13504.1"/>
    </source>
</evidence>
<feature type="domain" description="DUF1731" evidence="3">
    <location>
        <begin position="245"/>
        <end position="288"/>
    </location>
</feature>